<comment type="caution">
    <text evidence="1">The sequence shown here is derived from an EMBL/GenBank/DDBJ whole genome shotgun (WGS) entry which is preliminary data.</text>
</comment>
<dbReference type="OrthoDB" id="1373715at2"/>
<keyword evidence="2" id="KW-1185">Reference proteome</keyword>
<name>A0A2P8GJA7_9BACT</name>
<dbReference type="AlphaFoldDB" id="A0A2P8GJA7"/>
<sequence>MITTYDSPAETMTAVTDGWYNRLAASLNLSIRHFQLLQPPGVPVSDQALWDCFNVVPPATLKYNRWYYQQPTFFSQYAAVVNGLSFPESAFVEDIGADTYAQWQAYLKTLSPPPPANTLPTVWFQWAMVNAPSVANIGRSDLATQLLISGAQAALEPYEGPNAKPADFFPSFSDLKNTLRASPGTSFFFDSTDDDPDVSNSWVPGDDPNYFGIWTGSSAAFLVSRKFASSKITVSIQFDHFAVVTVTPGQWYNSSLLHQAWASQSTPPWIDSSDWQTYFGDSGSLTHAVGSILAADGITLTLTSDADFTPMEQTLIKGLAAIGDWPAYCPVASSAISNTITTAPGSTTIQFKSSPGIPVVLGLNVFDIRSYVGAG</sequence>
<evidence type="ECO:0000313" key="1">
    <source>
        <dbReference type="EMBL" id="PSL34049.1"/>
    </source>
</evidence>
<accession>A0A2P8GJA7</accession>
<gene>
    <name evidence="1" type="ORF">CLV60_101418</name>
</gene>
<evidence type="ECO:0000313" key="2">
    <source>
        <dbReference type="Proteomes" id="UP000241964"/>
    </source>
</evidence>
<organism evidence="1 2">
    <name type="scientific">Dyadobacter jiangsuensis</name>
    <dbReference type="NCBI Taxonomy" id="1591085"/>
    <lineage>
        <taxon>Bacteria</taxon>
        <taxon>Pseudomonadati</taxon>
        <taxon>Bacteroidota</taxon>
        <taxon>Cytophagia</taxon>
        <taxon>Cytophagales</taxon>
        <taxon>Spirosomataceae</taxon>
        <taxon>Dyadobacter</taxon>
    </lineage>
</organism>
<dbReference type="RefSeq" id="WP_106593709.1">
    <property type="nucleotide sequence ID" value="NZ_PYAS01000001.1"/>
</dbReference>
<proteinExistence type="predicted"/>
<reference evidence="1 2" key="1">
    <citation type="submission" date="2018-03" db="EMBL/GenBank/DDBJ databases">
        <title>Genomic Encyclopedia of Archaeal and Bacterial Type Strains, Phase II (KMG-II): from individual species to whole genera.</title>
        <authorList>
            <person name="Goeker M."/>
        </authorList>
    </citation>
    <scope>NUCLEOTIDE SEQUENCE [LARGE SCALE GENOMIC DNA]</scope>
    <source>
        <strain evidence="1 2">DSM 29057</strain>
    </source>
</reference>
<dbReference type="EMBL" id="PYAS01000001">
    <property type="protein sequence ID" value="PSL34049.1"/>
    <property type="molecule type" value="Genomic_DNA"/>
</dbReference>
<protein>
    <submittedName>
        <fullName evidence="1">Uncharacterized protein</fullName>
    </submittedName>
</protein>
<dbReference type="Proteomes" id="UP000241964">
    <property type="component" value="Unassembled WGS sequence"/>
</dbReference>